<dbReference type="PROSITE" id="PS50925">
    <property type="entry name" value="BLUF"/>
    <property type="match status" value="1"/>
</dbReference>
<dbReference type="Proteomes" id="UP000515811">
    <property type="component" value="Chromosome"/>
</dbReference>
<sequence>MSITQSRFMYCSRMASEGVINQVASIVKVAREFNASQGITGMLVFDGQNFCQYIEGPSEPLAGLVQRIRQDARHTDFHELLALEETQGRQFESWSMAYQIVESDNDLGGFFHRQGTAALEYLLSLVPELDRA</sequence>
<dbReference type="GO" id="GO:0071949">
    <property type="term" value="F:FAD binding"/>
    <property type="evidence" value="ECO:0007669"/>
    <property type="project" value="InterPro"/>
</dbReference>
<dbReference type="AlphaFoldDB" id="A0A7G9RUL9"/>
<dbReference type="RefSeq" id="WP_187600307.1">
    <property type="nucleotide sequence ID" value="NZ_CP060714.1"/>
</dbReference>
<name>A0A7G9RUL9_9BURK</name>
<gene>
    <name evidence="2" type="ORF">H9K76_11215</name>
</gene>
<protein>
    <submittedName>
        <fullName evidence="2">BLUF domain-containing protein</fullName>
    </submittedName>
</protein>
<evidence type="ECO:0000313" key="2">
    <source>
        <dbReference type="EMBL" id="QNN59294.1"/>
    </source>
</evidence>
<dbReference type="GO" id="GO:0009882">
    <property type="term" value="F:blue light photoreceptor activity"/>
    <property type="evidence" value="ECO:0007669"/>
    <property type="project" value="InterPro"/>
</dbReference>
<dbReference type="KEGG" id="drg:H9K76_11215"/>
<keyword evidence="3" id="KW-1185">Reference proteome</keyword>
<evidence type="ECO:0000259" key="1">
    <source>
        <dbReference type="PROSITE" id="PS50925"/>
    </source>
</evidence>
<proteinExistence type="predicted"/>
<dbReference type="Gene3D" id="3.30.70.100">
    <property type="match status" value="1"/>
</dbReference>
<organism evidence="2 3">
    <name type="scientific">Diaphorobacter ruginosibacter</name>
    <dbReference type="NCBI Taxonomy" id="1715720"/>
    <lineage>
        <taxon>Bacteria</taxon>
        <taxon>Pseudomonadati</taxon>
        <taxon>Pseudomonadota</taxon>
        <taxon>Betaproteobacteria</taxon>
        <taxon>Burkholderiales</taxon>
        <taxon>Comamonadaceae</taxon>
        <taxon>Diaphorobacter</taxon>
    </lineage>
</organism>
<accession>A0A7G9RUL9</accession>
<dbReference type="EMBL" id="CP060714">
    <property type="protein sequence ID" value="QNN59294.1"/>
    <property type="molecule type" value="Genomic_DNA"/>
</dbReference>
<dbReference type="Pfam" id="PF04940">
    <property type="entry name" value="BLUF"/>
    <property type="match status" value="1"/>
</dbReference>
<dbReference type="SUPFAM" id="SSF54975">
    <property type="entry name" value="Acylphosphatase/BLUF domain-like"/>
    <property type="match status" value="1"/>
</dbReference>
<evidence type="ECO:0000313" key="3">
    <source>
        <dbReference type="Proteomes" id="UP000515811"/>
    </source>
</evidence>
<dbReference type="SMART" id="SM01034">
    <property type="entry name" value="BLUF"/>
    <property type="match status" value="1"/>
</dbReference>
<dbReference type="InterPro" id="IPR007024">
    <property type="entry name" value="BLUF_domain"/>
</dbReference>
<feature type="domain" description="BLUF" evidence="1">
    <location>
        <begin position="5"/>
        <end position="97"/>
    </location>
</feature>
<reference evidence="2 3" key="1">
    <citation type="submission" date="2020-08" db="EMBL/GenBank/DDBJ databases">
        <title>Genome sequence of Diaphorobacter ruginosibacter DSM 27467T.</title>
        <authorList>
            <person name="Hyun D.-W."/>
            <person name="Bae J.-W."/>
        </authorList>
    </citation>
    <scope>NUCLEOTIDE SEQUENCE [LARGE SCALE GENOMIC DNA]</scope>
    <source>
        <strain evidence="2 3">DSM 27467</strain>
    </source>
</reference>
<dbReference type="InterPro" id="IPR036046">
    <property type="entry name" value="Acylphosphatase-like_dom_sf"/>
</dbReference>